<name>A0A1I3GJG8_9FLAO</name>
<dbReference type="RefSeq" id="WP_090079949.1">
    <property type="nucleotide sequence ID" value="NZ_FOQT01000003.1"/>
</dbReference>
<reference evidence="2 3" key="1">
    <citation type="submission" date="2016-10" db="EMBL/GenBank/DDBJ databases">
        <authorList>
            <person name="de Groot N.N."/>
        </authorList>
    </citation>
    <scope>NUCLEOTIDE SEQUENCE [LARGE SCALE GENOMIC DNA]</scope>
    <source>
        <strain evidence="2 3">DSM 26000</strain>
    </source>
</reference>
<dbReference type="GO" id="GO:0032259">
    <property type="term" value="P:methylation"/>
    <property type="evidence" value="ECO:0007669"/>
    <property type="project" value="UniProtKB-KW"/>
</dbReference>
<dbReference type="InterPro" id="IPR041698">
    <property type="entry name" value="Methyltransf_25"/>
</dbReference>
<accession>A0A1I3GJG8</accession>
<dbReference type="OrthoDB" id="9788660at2"/>
<protein>
    <submittedName>
        <fullName evidence="2">Methyltransferase domain-containing protein</fullName>
    </submittedName>
</protein>
<evidence type="ECO:0000313" key="2">
    <source>
        <dbReference type="EMBL" id="SFI23626.1"/>
    </source>
</evidence>
<dbReference type="STRING" id="1125876.SAMN05443292_1878"/>
<dbReference type="InterPro" id="IPR029063">
    <property type="entry name" value="SAM-dependent_MTases_sf"/>
</dbReference>
<dbReference type="PANTHER" id="PTHR12843">
    <property type="entry name" value="PROTEIN-LYSINE N-METHYLTRANSFERASE METTL10"/>
    <property type="match status" value="1"/>
</dbReference>
<keyword evidence="2" id="KW-0808">Transferase</keyword>
<dbReference type="AlphaFoldDB" id="A0A1I3GJG8"/>
<evidence type="ECO:0000259" key="1">
    <source>
        <dbReference type="Pfam" id="PF13649"/>
    </source>
</evidence>
<dbReference type="SUPFAM" id="SSF53335">
    <property type="entry name" value="S-adenosyl-L-methionine-dependent methyltransferases"/>
    <property type="match status" value="1"/>
</dbReference>
<dbReference type="PANTHER" id="PTHR12843:SF5">
    <property type="entry name" value="EEF1A LYSINE METHYLTRANSFERASE 2"/>
    <property type="match status" value="1"/>
</dbReference>
<feature type="domain" description="Methyltransferase" evidence="1">
    <location>
        <begin position="44"/>
        <end position="122"/>
    </location>
</feature>
<dbReference type="CDD" id="cd02440">
    <property type="entry name" value="AdoMet_MTases"/>
    <property type="match status" value="1"/>
</dbReference>
<dbReference type="Gene3D" id="3.40.50.150">
    <property type="entry name" value="Vaccinia Virus protein VP39"/>
    <property type="match status" value="1"/>
</dbReference>
<dbReference type="GO" id="GO:0008168">
    <property type="term" value="F:methyltransferase activity"/>
    <property type="evidence" value="ECO:0007669"/>
    <property type="project" value="UniProtKB-KW"/>
</dbReference>
<gene>
    <name evidence="2" type="ORF">SAMN05443292_1878</name>
</gene>
<evidence type="ECO:0000313" key="3">
    <source>
        <dbReference type="Proteomes" id="UP000198931"/>
    </source>
</evidence>
<dbReference type="EMBL" id="FOQT01000003">
    <property type="protein sequence ID" value="SFI23626.1"/>
    <property type="molecule type" value="Genomic_DNA"/>
</dbReference>
<dbReference type="Proteomes" id="UP000198931">
    <property type="component" value="Unassembled WGS sequence"/>
</dbReference>
<proteinExistence type="predicted"/>
<keyword evidence="2" id="KW-0489">Methyltransferase</keyword>
<sequence>MEKKQHWENVYETKSPNEVSWTQENPGISLDLIRQTNLPKSAKIIDIGAGDSNLVDWLLKEGYSNLSVLDISSKAIEKAKNRLGEFAENVKWIVSDINDFQPEESYDLWHDRAAFHFLTDQKEIENYRSLTSNYISNSLIIGTFSKLGPKKCSGLNIVQYDERDLNLIFNENFSLFNSISSDHITPFSTIQNFQFCSFKKIN</sequence>
<keyword evidence="3" id="KW-1185">Reference proteome</keyword>
<dbReference type="Pfam" id="PF13649">
    <property type="entry name" value="Methyltransf_25"/>
    <property type="match status" value="1"/>
</dbReference>
<organism evidence="2 3">
    <name type="scientific">Halpernia frigidisoli</name>
    <dbReference type="NCBI Taxonomy" id="1125876"/>
    <lineage>
        <taxon>Bacteria</taxon>
        <taxon>Pseudomonadati</taxon>
        <taxon>Bacteroidota</taxon>
        <taxon>Flavobacteriia</taxon>
        <taxon>Flavobacteriales</taxon>
        <taxon>Weeksellaceae</taxon>
        <taxon>Chryseobacterium group</taxon>
        <taxon>Halpernia</taxon>
    </lineage>
</organism>